<dbReference type="InterPro" id="IPR036522">
    <property type="entry name" value="MoaC_sf"/>
</dbReference>
<comment type="pathway">
    <text evidence="1">Cofactor biosynthesis; molybdopterin biosynthesis.</text>
</comment>
<dbReference type="Gene3D" id="3.30.70.640">
    <property type="entry name" value="Molybdopterin cofactor biosynthesis C (MoaC) domain"/>
    <property type="match status" value="1"/>
</dbReference>
<protein>
    <submittedName>
        <fullName evidence="4">GTP cyclohydrolase subunit MoaC</fullName>
    </submittedName>
</protein>
<dbReference type="SUPFAM" id="SSF55040">
    <property type="entry name" value="Molybdenum cofactor biosynthesis protein C, MoaC"/>
    <property type="match status" value="1"/>
</dbReference>
<dbReference type="NCBIfam" id="TIGR00581">
    <property type="entry name" value="moaC"/>
    <property type="match status" value="1"/>
</dbReference>
<sequence length="152" mass="17346">MAIKMIDITDKDNIYREAIARGCIRLRKETIERVIRGEVEKGDVFSATKIVAIQGAKQTSMLLPFCHPIKITYVEPRISIEGDRICVEVLVKAYERTGVEMEALTGVAIALLNIWDMVKKYEKDEEGQYPYTVIEDIRVVKKVKKLDEAINT</sequence>
<dbReference type="STRING" id="583356.Igag_0594"/>
<dbReference type="InterPro" id="IPR023045">
    <property type="entry name" value="MoaC"/>
</dbReference>
<dbReference type="InterPro" id="IPR002820">
    <property type="entry name" value="Mopterin_CF_biosynth-C_dom"/>
</dbReference>
<dbReference type="BioCyc" id="IAGG583356:GHAH-594-MONOMER"/>
<dbReference type="NCBIfam" id="NF008999">
    <property type="entry name" value="PRK12343.1"/>
    <property type="match status" value="1"/>
</dbReference>
<accession>E0SSF6</accession>
<evidence type="ECO:0000313" key="5">
    <source>
        <dbReference type="Proteomes" id="UP000001304"/>
    </source>
</evidence>
<feature type="domain" description="Molybdopterin cofactor biosynthesis C (MoaC)" evidence="3">
    <location>
        <begin position="5"/>
        <end position="143"/>
    </location>
</feature>
<gene>
    <name evidence="4" type="ordered locus">Igag_0594</name>
</gene>
<dbReference type="HOGENOM" id="CLU_074693_1_2_2"/>
<dbReference type="UniPathway" id="UPA00344"/>
<keyword evidence="4" id="KW-0378">Hydrolase</keyword>
<evidence type="ECO:0000256" key="2">
    <source>
        <dbReference type="ARBA" id="ARBA00023150"/>
    </source>
</evidence>
<evidence type="ECO:0000259" key="3">
    <source>
        <dbReference type="Pfam" id="PF01967"/>
    </source>
</evidence>
<proteinExistence type="predicted"/>
<dbReference type="EMBL" id="CP002098">
    <property type="protein sequence ID" value="ADM27428.1"/>
    <property type="molecule type" value="Genomic_DNA"/>
</dbReference>
<name>E0SSF6_IGNAA</name>
<dbReference type="Proteomes" id="UP000001304">
    <property type="component" value="Chromosome"/>
</dbReference>
<dbReference type="KEGG" id="iag:Igag_0594"/>
<dbReference type="AlphaFoldDB" id="E0SSF6"/>
<organism evidence="4 5">
    <name type="scientific">Ignisphaera aggregans (strain DSM 17230 / JCM 13409 / AQ1.S1)</name>
    <dbReference type="NCBI Taxonomy" id="583356"/>
    <lineage>
        <taxon>Archaea</taxon>
        <taxon>Thermoproteota</taxon>
        <taxon>Thermoprotei</taxon>
        <taxon>Desulfurococcales</taxon>
        <taxon>Desulfurococcaceae</taxon>
        <taxon>Ignisphaera</taxon>
    </lineage>
</organism>
<evidence type="ECO:0000313" key="4">
    <source>
        <dbReference type="EMBL" id="ADM27428.1"/>
    </source>
</evidence>
<keyword evidence="2" id="KW-0501">Molybdenum cofactor biosynthesis</keyword>
<evidence type="ECO:0000256" key="1">
    <source>
        <dbReference type="ARBA" id="ARBA00005046"/>
    </source>
</evidence>
<dbReference type="Pfam" id="PF01967">
    <property type="entry name" value="MoaC"/>
    <property type="match status" value="1"/>
</dbReference>
<keyword evidence="5" id="KW-1185">Reference proteome</keyword>
<reference evidence="4 5" key="1">
    <citation type="journal article" date="2010" name="Stand. Genomic Sci.">
        <title>Complete genome sequence of Ignisphaera aggregans type strain (AQ1.S1).</title>
        <authorList>
            <person name="Goker M."/>
            <person name="Held B."/>
            <person name="Lapidus A."/>
            <person name="Nolan M."/>
            <person name="Spring S."/>
            <person name="Yasawong M."/>
            <person name="Lucas S."/>
            <person name="Glavina Del Rio T."/>
            <person name="Tice H."/>
            <person name="Cheng J.F."/>
            <person name="Goodwin L."/>
            <person name="Tapia R."/>
            <person name="Pitluck S."/>
            <person name="Liolios K."/>
            <person name="Ivanova N."/>
            <person name="Mavromatis K."/>
            <person name="Mikhailova N."/>
            <person name="Pati A."/>
            <person name="Chen A."/>
            <person name="Palaniappan K."/>
            <person name="Brambilla E."/>
            <person name="Land M."/>
            <person name="Hauser L."/>
            <person name="Chang Y.J."/>
            <person name="Jeffries C.D."/>
            <person name="Brettin T."/>
            <person name="Detter J.C."/>
            <person name="Han C."/>
            <person name="Rohde M."/>
            <person name="Sikorski J."/>
            <person name="Woyke T."/>
            <person name="Bristow J."/>
            <person name="Eisen J.A."/>
            <person name="Markowitz V."/>
            <person name="Hugenholtz P."/>
            <person name="Kyrpides N.C."/>
            <person name="Klenk H.P."/>
        </authorList>
    </citation>
    <scope>NUCLEOTIDE SEQUENCE [LARGE SCALE GENOMIC DNA]</scope>
    <source>
        <strain evidence="5">DSM 17230 / JCM 13409 / AQ1.S1</strain>
    </source>
</reference>
<dbReference type="GO" id="GO:0016787">
    <property type="term" value="F:hydrolase activity"/>
    <property type="evidence" value="ECO:0007669"/>
    <property type="project" value="UniProtKB-KW"/>
</dbReference>
<dbReference type="GO" id="GO:0006777">
    <property type="term" value="P:Mo-molybdopterin cofactor biosynthetic process"/>
    <property type="evidence" value="ECO:0007669"/>
    <property type="project" value="UniProtKB-KW"/>
</dbReference>